<gene>
    <name evidence="3" type="ORF">CcCBS67573_g00485</name>
</gene>
<dbReference type="EMBL" id="QEAP01000006">
    <property type="protein sequence ID" value="TPX78310.1"/>
    <property type="molecule type" value="Genomic_DNA"/>
</dbReference>
<feature type="region of interest" description="Disordered" evidence="1">
    <location>
        <begin position="113"/>
        <end position="134"/>
    </location>
</feature>
<feature type="region of interest" description="Disordered" evidence="1">
    <location>
        <begin position="679"/>
        <end position="703"/>
    </location>
</feature>
<dbReference type="Gene3D" id="3.80.10.10">
    <property type="entry name" value="Ribonuclease Inhibitor"/>
    <property type="match status" value="2"/>
</dbReference>
<feature type="chain" id="PRO_5021382887" description="RNI-like protein" evidence="2">
    <location>
        <begin position="17"/>
        <end position="908"/>
    </location>
</feature>
<dbReference type="Pfam" id="PF13516">
    <property type="entry name" value="LRR_6"/>
    <property type="match status" value="1"/>
</dbReference>
<dbReference type="InterPro" id="IPR032675">
    <property type="entry name" value="LRR_dom_sf"/>
</dbReference>
<evidence type="ECO:0000256" key="2">
    <source>
        <dbReference type="SAM" id="SignalP"/>
    </source>
</evidence>
<reference evidence="3 4" key="1">
    <citation type="journal article" date="2019" name="Sci. Rep.">
        <title>Comparative genomics of chytrid fungi reveal insights into the obligate biotrophic and pathogenic lifestyle of Synchytrium endobioticum.</title>
        <authorList>
            <person name="van de Vossenberg B.T.L.H."/>
            <person name="Warris S."/>
            <person name="Nguyen H.D.T."/>
            <person name="van Gent-Pelzer M.P.E."/>
            <person name="Joly D.L."/>
            <person name="van de Geest H.C."/>
            <person name="Bonants P.J.M."/>
            <person name="Smith D.S."/>
            <person name="Levesque C.A."/>
            <person name="van der Lee T.A.J."/>
        </authorList>
    </citation>
    <scope>NUCLEOTIDE SEQUENCE [LARGE SCALE GENOMIC DNA]</scope>
    <source>
        <strain evidence="3 4">CBS 675.73</strain>
    </source>
</reference>
<sequence>MTFVVVVVVLIPIKLSTVGMSTSCHRHRILDGGGSTPYGQAYFQACQNRQSPVLAQVISPALELLHHLHIDIDGIKREEDWEPIMKALRINGDLKEIRLRSNMGPGMQGALDAIPAHGSAGSSDGGDDSASMNTNKNVKLNFATKRGLPEALRKKDKVTRGSAQIRMGRVALKLSGAIKDCLVRSLRISVLEIAGVYLPQNALDVLQRGLAGNGTLKELSLARSNIGDDGLFTLIPGIKAAKSLCSISLAACQITTKGAEFLSDLIKSQAVQRQAAKWVSTLRAHPMDPMREGYATQDIYAASIAGPTLDIPLGTPTPIRRLNLCCNRLGDNGLDILLEGLVEEIGMLAIDLQYNEITDAGGRIAEQLVRINGELVILDLRNNRIDPILLRVITSLLQVNMNRRIKASHIPSNGKTQSPQVVEWLSDTHPLESTYHSTSTTPTSSVPYEAVRTAIRNANVLSHLRRHTSSSINKQTFASTKDAEAELRRKRRKWEEVEAAAKMRIPKGNLPKSKPAKTKVQTKAKSKVGSLADKAYAATKIPSAVWIEPSETKLSNIPPFDGRVDELDMELEEISGRLGALFKSHKNTDRARAREWDDPKAKVNLEISREAELRAENLALRQQLNSRLAREKESPASYNVPPSMPPSREHRGFELPTSVGQRIRPPHDAHHHRLNEEAVQMHSASKLHHSGPASSFGQSGHAHQTPIHAWGHLDTTNHIPPRHGLPPKLVPTEISPLDQLMLDNLMDQIPKSHSRKPKKTSPNPASITLDKLASELDDFISKEVPQPANKYHPGDEEVREIQIQGERKRHSKNAVLSAVTDTYSNFIGSRVGNESHGDQGRDAAMLNDIVASYLGMSTNTLLGDTRLDLPASDQTEILKVVDESLSNFLQLLEDIECTDEAARGLATP</sequence>
<proteinExistence type="predicted"/>
<feature type="signal peptide" evidence="2">
    <location>
        <begin position="1"/>
        <end position="16"/>
    </location>
</feature>
<evidence type="ECO:0000313" key="3">
    <source>
        <dbReference type="EMBL" id="TPX78310.1"/>
    </source>
</evidence>
<dbReference type="SMART" id="SM00368">
    <property type="entry name" value="LRR_RI"/>
    <property type="match status" value="5"/>
</dbReference>
<dbReference type="InterPro" id="IPR001611">
    <property type="entry name" value="Leu-rich_rpt"/>
</dbReference>
<comment type="caution">
    <text evidence="3">The sequence shown here is derived from an EMBL/GenBank/DDBJ whole genome shotgun (WGS) entry which is preliminary data.</text>
</comment>
<evidence type="ECO:0000313" key="4">
    <source>
        <dbReference type="Proteomes" id="UP000320333"/>
    </source>
</evidence>
<accession>A0A507FRS9</accession>
<evidence type="ECO:0000256" key="1">
    <source>
        <dbReference type="SAM" id="MobiDB-lite"/>
    </source>
</evidence>
<dbReference type="SUPFAM" id="SSF52047">
    <property type="entry name" value="RNI-like"/>
    <property type="match status" value="1"/>
</dbReference>
<feature type="compositionally biased region" description="Polar residues" evidence="1">
    <location>
        <begin position="692"/>
        <end position="702"/>
    </location>
</feature>
<feature type="region of interest" description="Disordered" evidence="1">
    <location>
        <begin position="628"/>
        <end position="653"/>
    </location>
</feature>
<name>A0A507FRS9_9FUNG</name>
<dbReference type="PANTHER" id="PTHR24110:SF3">
    <property type="entry name" value="CENTROSOMAL PROTEIN OF 78 KDA"/>
    <property type="match status" value="1"/>
</dbReference>
<organism evidence="3 4">
    <name type="scientific">Chytriomyces confervae</name>
    <dbReference type="NCBI Taxonomy" id="246404"/>
    <lineage>
        <taxon>Eukaryota</taxon>
        <taxon>Fungi</taxon>
        <taxon>Fungi incertae sedis</taxon>
        <taxon>Chytridiomycota</taxon>
        <taxon>Chytridiomycota incertae sedis</taxon>
        <taxon>Chytridiomycetes</taxon>
        <taxon>Chytridiales</taxon>
        <taxon>Chytriomycetaceae</taxon>
        <taxon>Chytriomyces</taxon>
    </lineage>
</organism>
<evidence type="ECO:0008006" key="5">
    <source>
        <dbReference type="Google" id="ProtNLM"/>
    </source>
</evidence>
<dbReference type="OrthoDB" id="78308at2759"/>
<dbReference type="PANTHER" id="PTHR24110">
    <property type="entry name" value="CENTROSOMAL PROTEIN OF 78 KDA"/>
    <property type="match status" value="1"/>
</dbReference>
<protein>
    <recommendedName>
        <fullName evidence="5">RNI-like protein</fullName>
    </recommendedName>
</protein>
<keyword evidence="2" id="KW-0732">Signal</keyword>
<keyword evidence="4" id="KW-1185">Reference proteome</keyword>
<dbReference type="STRING" id="246404.A0A507FRS9"/>
<dbReference type="Proteomes" id="UP000320333">
    <property type="component" value="Unassembled WGS sequence"/>
</dbReference>
<dbReference type="AlphaFoldDB" id="A0A507FRS9"/>